<reference evidence="1 2" key="1">
    <citation type="submission" date="2021-06" db="EMBL/GenBank/DDBJ databases">
        <title>Caerostris darwini draft genome.</title>
        <authorList>
            <person name="Kono N."/>
            <person name="Arakawa K."/>
        </authorList>
    </citation>
    <scope>NUCLEOTIDE SEQUENCE [LARGE SCALE GENOMIC DNA]</scope>
</reference>
<name>A0AAV4RR84_9ARAC</name>
<evidence type="ECO:0000313" key="2">
    <source>
        <dbReference type="Proteomes" id="UP001054837"/>
    </source>
</evidence>
<dbReference type="AlphaFoldDB" id="A0AAV4RR84"/>
<dbReference type="Proteomes" id="UP001054837">
    <property type="component" value="Unassembled WGS sequence"/>
</dbReference>
<gene>
    <name evidence="1" type="ORF">CDAR_198231</name>
</gene>
<comment type="caution">
    <text evidence="1">The sequence shown here is derived from an EMBL/GenBank/DDBJ whole genome shotgun (WGS) entry which is preliminary data.</text>
</comment>
<sequence>MRNKYFFVDRWDLNFPLPISYCFHHHLIDLKLNPIDRYLRRDKTYSADQRWLSGRKRSLIRWPHLDNRYRHLTNNRYWPLENFSVKMVPDIGVALNLYKSCLLTGKRQKFQVLGI</sequence>
<proteinExistence type="predicted"/>
<evidence type="ECO:0000313" key="1">
    <source>
        <dbReference type="EMBL" id="GIY22967.1"/>
    </source>
</evidence>
<accession>A0AAV4RR84</accession>
<keyword evidence="2" id="KW-1185">Reference proteome</keyword>
<dbReference type="EMBL" id="BPLQ01006506">
    <property type="protein sequence ID" value="GIY22967.1"/>
    <property type="molecule type" value="Genomic_DNA"/>
</dbReference>
<protein>
    <submittedName>
        <fullName evidence="1">Uncharacterized protein</fullName>
    </submittedName>
</protein>
<organism evidence="1 2">
    <name type="scientific">Caerostris darwini</name>
    <dbReference type="NCBI Taxonomy" id="1538125"/>
    <lineage>
        <taxon>Eukaryota</taxon>
        <taxon>Metazoa</taxon>
        <taxon>Ecdysozoa</taxon>
        <taxon>Arthropoda</taxon>
        <taxon>Chelicerata</taxon>
        <taxon>Arachnida</taxon>
        <taxon>Araneae</taxon>
        <taxon>Araneomorphae</taxon>
        <taxon>Entelegynae</taxon>
        <taxon>Araneoidea</taxon>
        <taxon>Araneidae</taxon>
        <taxon>Caerostris</taxon>
    </lineage>
</organism>